<dbReference type="GO" id="GO:0015074">
    <property type="term" value="P:DNA integration"/>
    <property type="evidence" value="ECO:0007669"/>
    <property type="project" value="UniProtKB-KW"/>
</dbReference>
<name>A0A5D9C2Z3_9SPHN</name>
<organism evidence="5 6">
    <name type="scientific">Sphingomonas montanisoli</name>
    <dbReference type="NCBI Taxonomy" id="2606412"/>
    <lineage>
        <taxon>Bacteria</taxon>
        <taxon>Pseudomonadati</taxon>
        <taxon>Pseudomonadota</taxon>
        <taxon>Alphaproteobacteria</taxon>
        <taxon>Sphingomonadales</taxon>
        <taxon>Sphingomonadaceae</taxon>
        <taxon>Sphingomonas</taxon>
    </lineage>
</organism>
<dbReference type="InterPro" id="IPR050808">
    <property type="entry name" value="Phage_Integrase"/>
</dbReference>
<dbReference type="GO" id="GO:0003677">
    <property type="term" value="F:DNA binding"/>
    <property type="evidence" value="ECO:0007669"/>
    <property type="project" value="InterPro"/>
</dbReference>
<dbReference type="Proteomes" id="UP000322077">
    <property type="component" value="Unassembled WGS sequence"/>
</dbReference>
<evidence type="ECO:0000256" key="1">
    <source>
        <dbReference type="ARBA" id="ARBA00008857"/>
    </source>
</evidence>
<dbReference type="InterPro" id="IPR011010">
    <property type="entry name" value="DNA_brk_join_enz"/>
</dbReference>
<dbReference type="GO" id="GO:0006310">
    <property type="term" value="P:DNA recombination"/>
    <property type="evidence" value="ECO:0007669"/>
    <property type="project" value="UniProtKB-KW"/>
</dbReference>
<reference evidence="5 6" key="1">
    <citation type="submission" date="2019-08" db="EMBL/GenBank/DDBJ databases">
        <authorList>
            <person name="Wang G."/>
            <person name="Xu Z."/>
        </authorList>
    </citation>
    <scope>NUCLEOTIDE SEQUENCE [LARGE SCALE GENOMIC DNA]</scope>
    <source>
        <strain evidence="5 6">ZX</strain>
    </source>
</reference>
<dbReference type="InterPro" id="IPR002104">
    <property type="entry name" value="Integrase_catalytic"/>
</dbReference>
<dbReference type="EMBL" id="VTOU01000003">
    <property type="protein sequence ID" value="TZG25637.1"/>
    <property type="molecule type" value="Genomic_DNA"/>
</dbReference>
<dbReference type="Gene3D" id="1.10.443.10">
    <property type="entry name" value="Intergrase catalytic core"/>
    <property type="match status" value="1"/>
</dbReference>
<evidence type="ECO:0000259" key="4">
    <source>
        <dbReference type="Pfam" id="PF00589"/>
    </source>
</evidence>
<comment type="caution">
    <text evidence="5">The sequence shown here is derived from an EMBL/GenBank/DDBJ whole genome shotgun (WGS) entry which is preliminary data.</text>
</comment>
<dbReference type="SUPFAM" id="SSF56349">
    <property type="entry name" value="DNA breaking-rejoining enzymes"/>
    <property type="match status" value="1"/>
</dbReference>
<dbReference type="InterPro" id="IPR013762">
    <property type="entry name" value="Integrase-like_cat_sf"/>
</dbReference>
<feature type="domain" description="Tyr recombinase" evidence="4">
    <location>
        <begin position="155"/>
        <end position="313"/>
    </location>
</feature>
<keyword evidence="2" id="KW-0229">DNA integration</keyword>
<protein>
    <submittedName>
        <fullName evidence="5">Tyrosine-type recombinase/integrase</fullName>
    </submittedName>
</protein>
<sequence>MSEPGYTLQRYRGKWAIVWREADGRHRHSLGTSDRPSADAAARAFWSRRSTRGGINTVGEAVAYYIEQKAEIRSIERARQAWRQAGPFWSAIPIGRVDKMMARDYRDHRSHCKAVTVRNELAIVRAALNLCEEDKLIAKAPFVQMPSLPQNGVKHLTKDQFRKLIAGTEKGAPHIALFMQLAIATGARMAAILELKWDQVKLDSGRIFLNPEDRIATSKGRATVPINDQLRPALEAAKVAATSDYVIEHNGKRVGSIKTAWNAAARRSGVKATPHMLRHSAAVWMAEAGQSMDVIAQFLGHTDSRITQRVYARFSPDFLRGAAEALTY</sequence>
<dbReference type="PANTHER" id="PTHR30629">
    <property type="entry name" value="PROPHAGE INTEGRASE"/>
    <property type="match status" value="1"/>
</dbReference>
<dbReference type="AlphaFoldDB" id="A0A5D9C2Z3"/>
<evidence type="ECO:0000313" key="5">
    <source>
        <dbReference type="EMBL" id="TZG25637.1"/>
    </source>
</evidence>
<evidence type="ECO:0000256" key="2">
    <source>
        <dbReference type="ARBA" id="ARBA00022908"/>
    </source>
</evidence>
<keyword evidence="3" id="KW-0233">DNA recombination</keyword>
<evidence type="ECO:0000256" key="3">
    <source>
        <dbReference type="ARBA" id="ARBA00023172"/>
    </source>
</evidence>
<dbReference type="Pfam" id="PF00589">
    <property type="entry name" value="Phage_integrase"/>
    <property type="match status" value="1"/>
</dbReference>
<dbReference type="CDD" id="cd00796">
    <property type="entry name" value="INT_Rci_Hp1_C"/>
    <property type="match status" value="1"/>
</dbReference>
<proteinExistence type="inferred from homology"/>
<accession>A0A5D9C2Z3</accession>
<comment type="similarity">
    <text evidence="1">Belongs to the 'phage' integrase family.</text>
</comment>
<dbReference type="PANTHER" id="PTHR30629:SF2">
    <property type="entry name" value="PROPHAGE INTEGRASE INTS-RELATED"/>
    <property type="match status" value="1"/>
</dbReference>
<keyword evidence="6" id="KW-1185">Reference proteome</keyword>
<evidence type="ECO:0000313" key="6">
    <source>
        <dbReference type="Proteomes" id="UP000322077"/>
    </source>
</evidence>
<gene>
    <name evidence="5" type="ORF">FYJ91_11465</name>
</gene>